<dbReference type="PANTHER" id="PTHR31652:SF0">
    <property type="entry name" value="LIMR FAMILY PROTEIN DDB_G0283707-RELATED"/>
    <property type="match status" value="1"/>
</dbReference>
<dbReference type="Proteomes" id="UP001165122">
    <property type="component" value="Unassembled WGS sequence"/>
</dbReference>
<comment type="caution">
    <text evidence="7">The sequence shown here is derived from an EMBL/GenBank/DDBJ whole genome shotgun (WGS) entry which is preliminary data.</text>
</comment>
<keyword evidence="5 6" id="KW-0472">Membrane</keyword>
<feature type="transmembrane region" description="Helical" evidence="6">
    <location>
        <begin position="387"/>
        <end position="407"/>
    </location>
</feature>
<comment type="subcellular location">
    <subcellularLocation>
        <location evidence="1">Membrane</location>
        <topology evidence="1">Multi-pass membrane protein</topology>
    </subcellularLocation>
</comment>
<keyword evidence="8" id="KW-1185">Reference proteome</keyword>
<reference evidence="8" key="1">
    <citation type="journal article" date="2023" name="Commun. Biol.">
        <title>Genome analysis of Parmales, the sister group of diatoms, reveals the evolutionary specialization of diatoms from phago-mixotrophs to photoautotrophs.</title>
        <authorList>
            <person name="Ban H."/>
            <person name="Sato S."/>
            <person name="Yoshikawa S."/>
            <person name="Yamada K."/>
            <person name="Nakamura Y."/>
            <person name="Ichinomiya M."/>
            <person name="Sato N."/>
            <person name="Blanc-Mathieu R."/>
            <person name="Endo H."/>
            <person name="Kuwata A."/>
            <person name="Ogata H."/>
        </authorList>
    </citation>
    <scope>NUCLEOTIDE SEQUENCE [LARGE SCALE GENOMIC DNA]</scope>
    <source>
        <strain evidence="8">NIES 3700</strain>
    </source>
</reference>
<feature type="transmembrane region" description="Helical" evidence="6">
    <location>
        <begin position="90"/>
        <end position="110"/>
    </location>
</feature>
<dbReference type="Pfam" id="PF04791">
    <property type="entry name" value="LMBR1"/>
    <property type="match status" value="2"/>
</dbReference>
<feature type="transmembrane region" description="Helical" evidence="6">
    <location>
        <begin position="37"/>
        <end position="57"/>
    </location>
</feature>
<keyword evidence="4 6" id="KW-1133">Transmembrane helix</keyword>
<evidence type="ECO:0000256" key="1">
    <source>
        <dbReference type="ARBA" id="ARBA00004141"/>
    </source>
</evidence>
<feature type="transmembrane region" description="Helical" evidence="6">
    <location>
        <begin position="345"/>
        <end position="367"/>
    </location>
</feature>
<feature type="transmembrane region" description="Helical" evidence="6">
    <location>
        <begin position="6"/>
        <end position="25"/>
    </location>
</feature>
<evidence type="ECO:0000313" key="8">
    <source>
        <dbReference type="Proteomes" id="UP001165122"/>
    </source>
</evidence>
<feature type="transmembrane region" description="Helical" evidence="6">
    <location>
        <begin position="215"/>
        <end position="245"/>
    </location>
</feature>
<evidence type="ECO:0000256" key="6">
    <source>
        <dbReference type="SAM" id="Phobius"/>
    </source>
</evidence>
<feature type="transmembrane region" description="Helical" evidence="6">
    <location>
        <begin position="435"/>
        <end position="457"/>
    </location>
</feature>
<dbReference type="PANTHER" id="PTHR31652">
    <property type="entry name" value="LIMR FAMILY PROTEIN DDB_G0283707-RELATED"/>
    <property type="match status" value="1"/>
</dbReference>
<gene>
    <name evidence="7" type="ORF">TrLO_g15301</name>
</gene>
<evidence type="ECO:0000256" key="2">
    <source>
        <dbReference type="ARBA" id="ARBA00010487"/>
    </source>
</evidence>
<evidence type="ECO:0008006" key="9">
    <source>
        <dbReference type="Google" id="ProtNLM"/>
    </source>
</evidence>
<keyword evidence="3 6" id="KW-0812">Transmembrane</keyword>
<dbReference type="GO" id="GO:0016020">
    <property type="term" value="C:membrane"/>
    <property type="evidence" value="ECO:0007669"/>
    <property type="project" value="UniProtKB-SubCell"/>
</dbReference>
<dbReference type="EMBL" id="BRXW01000191">
    <property type="protein sequence ID" value="GMI13415.1"/>
    <property type="molecule type" value="Genomic_DNA"/>
</dbReference>
<dbReference type="InterPro" id="IPR008075">
    <property type="entry name" value="LIMR"/>
</dbReference>
<evidence type="ECO:0000256" key="4">
    <source>
        <dbReference type="ARBA" id="ARBA00022989"/>
    </source>
</evidence>
<comment type="similarity">
    <text evidence="2">Belongs to the LIMR family.</text>
</comment>
<name>A0A9W7KW30_9STRA</name>
<evidence type="ECO:0000313" key="7">
    <source>
        <dbReference type="EMBL" id="GMI13415.1"/>
    </source>
</evidence>
<evidence type="ECO:0000256" key="3">
    <source>
        <dbReference type="ARBA" id="ARBA00022692"/>
    </source>
</evidence>
<accession>A0A9W7KW30</accession>
<proteinExistence type="inferred from homology"/>
<sequence length="528" mass="59626">MDWFLIAVTVVGFIILLVINVYLIVLYQHPDDKNEALLPKILILIGFTIAQGSVLLLPLDVANNEGYAGCSSGFDTDSCGGLNMNLLWEIIYITILVYVTFFIPFAIFYYEADDGMGNSGESMFCGALKYEILVLIASTLTLVLMYSYLGTTNIPVTTYTAAVASHTSWTISAGSWSDTSNPPPFAALDTADFNNAGGTLPGVEEVISMLVTFPIYVMALLGFVGWFFFVFFAGVGLASLPVDLICSYVYRPRHMDAIEFAEAQLSVRTRVNELIEIGELLKRERVTKAESSLGYWANRRSNKNDRQTVNKFKQAVFMLENDVEELKLCHENYASYNPLVPIFQLFLGLISMILSLLWILQICLFILPSPPLTPFLNDYFEWFDTWFSLFGVISVAVFSMYLQACVVKGCFKFGVRFFFITLHPMKVNGTYMNSFLFNLGLILLCSLPVVQFSTIAFSDYARFTNVNQIFGVQIKYLQFFSYFWTTNAFIYAILGMAVLSSVYLMCKPRDTPADPMKLKENLKMNRRR</sequence>
<dbReference type="AlphaFoldDB" id="A0A9W7KW30"/>
<dbReference type="OrthoDB" id="73273at2759"/>
<feature type="transmembrane region" description="Helical" evidence="6">
    <location>
        <begin position="130"/>
        <end position="149"/>
    </location>
</feature>
<protein>
    <recommendedName>
        <fullName evidence="9">LMBR1-like membrane protein</fullName>
    </recommendedName>
</protein>
<organism evidence="7 8">
    <name type="scientific">Triparma laevis f. longispina</name>
    <dbReference type="NCBI Taxonomy" id="1714387"/>
    <lineage>
        <taxon>Eukaryota</taxon>
        <taxon>Sar</taxon>
        <taxon>Stramenopiles</taxon>
        <taxon>Ochrophyta</taxon>
        <taxon>Bolidophyceae</taxon>
        <taxon>Parmales</taxon>
        <taxon>Triparmaceae</taxon>
        <taxon>Triparma</taxon>
    </lineage>
</organism>
<feature type="transmembrane region" description="Helical" evidence="6">
    <location>
        <begin position="488"/>
        <end position="506"/>
    </location>
</feature>
<evidence type="ECO:0000256" key="5">
    <source>
        <dbReference type="ARBA" id="ARBA00023136"/>
    </source>
</evidence>
<dbReference type="InterPro" id="IPR006876">
    <property type="entry name" value="LMBR1-like_membr_prot"/>
</dbReference>
<dbReference type="PRINTS" id="PR01692">
    <property type="entry name" value="LIPOCALINIMR"/>
</dbReference>